<reference evidence="2 3" key="3">
    <citation type="journal article" date="2011" name="Nat. Chem. Biol.">
        <title>Reveromycin A biosynthesis uses RevG and RevJ for stereospecific spiroacetal formation.</title>
        <authorList>
            <person name="Takahashi S."/>
            <person name="Toyoda A."/>
            <person name="Sekiyama Y."/>
            <person name="Takagi H."/>
            <person name="Nogawa T."/>
            <person name="Uramoto M."/>
            <person name="Suzuki R."/>
            <person name="Koshino H."/>
            <person name="Kumano T."/>
            <person name="Panthee S."/>
            <person name="Dairi T."/>
            <person name="Ishikawa J."/>
            <person name="Ikeda H."/>
            <person name="Sakaki Y."/>
            <person name="Osada H."/>
        </authorList>
    </citation>
    <scope>NUCLEOTIDE SEQUENCE [LARGE SCALE GENOMIC DNA]</scope>
    <source>
        <strain evidence="2 3">SN-593</strain>
    </source>
</reference>
<dbReference type="Gene3D" id="3.40.50.720">
    <property type="entry name" value="NAD(P)-binding Rossmann-like Domain"/>
    <property type="match status" value="2"/>
</dbReference>
<evidence type="ECO:0000313" key="3">
    <source>
        <dbReference type="Proteomes" id="UP000595703"/>
    </source>
</evidence>
<dbReference type="RefSeq" id="WP_202235217.1">
    <property type="nucleotide sequence ID" value="NZ_AP018365.1"/>
</dbReference>
<organism evidence="2 3">
    <name type="scientific">Actinacidiphila reveromycinica</name>
    <dbReference type="NCBI Taxonomy" id="659352"/>
    <lineage>
        <taxon>Bacteria</taxon>
        <taxon>Bacillati</taxon>
        <taxon>Actinomycetota</taxon>
        <taxon>Actinomycetes</taxon>
        <taxon>Kitasatosporales</taxon>
        <taxon>Streptomycetaceae</taxon>
        <taxon>Actinacidiphila</taxon>
    </lineage>
</organism>
<proteinExistence type="predicted"/>
<gene>
    <name evidence="2" type="ORF">RVR_5719</name>
</gene>
<keyword evidence="3" id="KW-1185">Reference proteome</keyword>
<feature type="compositionally biased region" description="Gly residues" evidence="1">
    <location>
        <begin position="60"/>
        <end position="85"/>
    </location>
</feature>
<accession>A0A7U3UUP1</accession>
<dbReference type="AlphaFoldDB" id="A0A7U3UUP1"/>
<reference evidence="2 3" key="4">
    <citation type="journal article" date="2020" name="Sci. Rep.">
        <title>beta-carboline chemical signals induce reveromycin production through a LuxR family regulator in Streptomyces sp. SN-593.</title>
        <authorList>
            <person name="Panthee S."/>
            <person name="Kito N."/>
            <person name="Hayashi T."/>
            <person name="Shimizu T."/>
            <person name="Ishikawa J."/>
            <person name="Hamamoto H."/>
            <person name="Osada H."/>
            <person name="Takahashi S."/>
        </authorList>
    </citation>
    <scope>NUCLEOTIDE SEQUENCE [LARGE SCALE GENOMIC DNA]</scope>
    <source>
        <strain evidence="2 3">SN-593</strain>
    </source>
</reference>
<dbReference type="EMBL" id="AP018365">
    <property type="protein sequence ID" value="BBA99197.1"/>
    <property type="molecule type" value="Genomic_DNA"/>
</dbReference>
<dbReference type="Proteomes" id="UP000595703">
    <property type="component" value="Chromosome"/>
</dbReference>
<reference evidence="2 3" key="1">
    <citation type="journal article" date="2010" name="J. Bacteriol.">
        <title>Biochemical characterization of a novel indole prenyltransferase from Streptomyces sp. SN-593.</title>
        <authorList>
            <person name="Takahashi S."/>
            <person name="Takagi H."/>
            <person name="Toyoda A."/>
            <person name="Uramoto M."/>
            <person name="Nogawa T."/>
            <person name="Ueki M."/>
            <person name="Sakaki Y."/>
            <person name="Osada H."/>
        </authorList>
    </citation>
    <scope>NUCLEOTIDE SEQUENCE [LARGE SCALE GENOMIC DNA]</scope>
    <source>
        <strain evidence="2 3">SN-593</strain>
    </source>
</reference>
<dbReference type="PANTHER" id="PTHR43781">
    <property type="entry name" value="SACCHAROPINE DEHYDROGENASE"/>
    <property type="match status" value="1"/>
</dbReference>
<dbReference type="PANTHER" id="PTHR43781:SF1">
    <property type="entry name" value="SACCHAROPINE DEHYDROGENASE"/>
    <property type="match status" value="1"/>
</dbReference>
<dbReference type="SUPFAM" id="SSF51735">
    <property type="entry name" value="NAD(P)-binding Rossmann-fold domains"/>
    <property type="match status" value="1"/>
</dbReference>
<sequence length="401" mass="40122">MNEIWVLGATGRTGRAIAGRLAASGAPLVLVGRDAARLDDVAVSVGGTSRTVVVGPAAGTDGGGLPGGTGCAGRGRGARGGPGTRGGRRRAPAGTAVAAVTARLAAAEHAVVVNTIGPFTETAVPIARACPPGTHYLDLANELRAVTGLLALQDEAAADGRCLVSGAGFGVLATESVVLKMCAGRPAPARVRVDAMAAVDGEPGPIGSALAASIVDAIAVGGRRYEGGRLVRARLGGDFQRFTLPDGSTAHGAGGPSGELVAARRASGAPFVVAASGMMPSGRAVRAVLPAAALLLARRPIGTAVKRRFARVQVEHSARKREFSWARAVVQDADGRIREGWLRAGDGMGFTTCVAAEVAVRLARGEAKPGAHTPGALFGPELAEAAGGTFLLDFLLDGAAP</sequence>
<reference evidence="2 3" key="2">
    <citation type="journal article" date="2011" name="J. Antibiot.">
        <title>Furaquinocins I and J: novel polyketide isoprenoid hybrid compounds from Streptomyces reveromyceticus SN-593.</title>
        <authorList>
            <person name="Panthee S."/>
            <person name="Takahashi S."/>
            <person name="Takagi H."/>
            <person name="Nogawa T."/>
            <person name="Oowada E."/>
            <person name="Uramoto M."/>
            <person name="Osada H."/>
        </authorList>
    </citation>
    <scope>NUCLEOTIDE SEQUENCE [LARGE SCALE GENOMIC DNA]</scope>
    <source>
        <strain evidence="2 3">SN-593</strain>
    </source>
</reference>
<dbReference type="KEGG" id="arev:RVR_5719"/>
<evidence type="ECO:0000313" key="2">
    <source>
        <dbReference type="EMBL" id="BBA99197.1"/>
    </source>
</evidence>
<protein>
    <submittedName>
        <fullName evidence="2">Putative integral membrane protein</fullName>
    </submittedName>
</protein>
<evidence type="ECO:0000256" key="1">
    <source>
        <dbReference type="SAM" id="MobiDB-lite"/>
    </source>
</evidence>
<name>A0A7U3UUP1_9ACTN</name>
<dbReference type="InterPro" id="IPR036291">
    <property type="entry name" value="NAD(P)-bd_dom_sf"/>
</dbReference>
<feature type="region of interest" description="Disordered" evidence="1">
    <location>
        <begin position="57"/>
        <end position="90"/>
    </location>
</feature>